<dbReference type="SFLD" id="SFLDG01082">
    <property type="entry name" value="B12-binding_domain_containing"/>
    <property type="match status" value="1"/>
</dbReference>
<name>W6M5B9_9GAMM</name>
<keyword evidence="3" id="KW-0479">Metal-binding</keyword>
<dbReference type="GO" id="GO:0005737">
    <property type="term" value="C:cytoplasm"/>
    <property type="evidence" value="ECO:0007669"/>
    <property type="project" value="TreeGrafter"/>
</dbReference>
<sequence>MLSTAVKQELIARARARVEDLERLRQLGVVCREGDFFPSVHYPPITMYQPITDDELLASYTLPPDGRLDIYAHIPFCRQRCVFCHYPLKLGTKQVDEKDHYLDTMEKEMDIYRAKLGVERFVARSVLVGGGTPTYLTLAQQKRFLDMMADRIDMSTCRQYTFDVDPNTLIGEEGRERLQLLRGYGVDRLTIGIQSLEDDILHLMNRHHNAAQAIESIEETHNAGMTVNIEFIFGFPGQTIEGWADMIDRACQLGTEEIQLYRLKIDAYGDYQGPVKQLIKKRPDLLPTIESTLIMKQVAIDILAEYGYTENLRRVFTKEYKHHSRYAHNQCCRLLDQIGFGLTAFSSLRDRFGLNTQSFEEYYSLIESGHLPINRGIIRTPEEQMRWAIVLPLKNRSARKSDFLQATGKPMNGYFRNKINKLQDAGLVVEDDERLVLTKLGAFFADEVAQQFQHPTYMPYPADHYDSGPLHPANDATP</sequence>
<keyword evidence="5" id="KW-0411">Iron-sulfur</keyword>
<evidence type="ECO:0000259" key="6">
    <source>
        <dbReference type="PROSITE" id="PS51918"/>
    </source>
</evidence>
<evidence type="ECO:0000256" key="5">
    <source>
        <dbReference type="ARBA" id="ARBA00023014"/>
    </source>
</evidence>
<dbReference type="PROSITE" id="PS51918">
    <property type="entry name" value="RADICAL_SAM"/>
    <property type="match status" value="1"/>
</dbReference>
<proteinExistence type="predicted"/>
<dbReference type="SFLD" id="SFLDS00029">
    <property type="entry name" value="Radical_SAM"/>
    <property type="match status" value="1"/>
</dbReference>
<keyword evidence="4" id="KW-0408">Iron</keyword>
<keyword evidence="2" id="KW-0949">S-adenosyl-L-methionine</keyword>
<dbReference type="Proteomes" id="UP000035760">
    <property type="component" value="Unassembled WGS sequence"/>
</dbReference>
<dbReference type="SMART" id="SM00729">
    <property type="entry name" value="Elp3"/>
    <property type="match status" value="1"/>
</dbReference>
<comment type="caution">
    <text evidence="7">The sequence shown here is derived from an EMBL/GenBank/DDBJ whole genome shotgun (WGS) entry which is preliminary data.</text>
</comment>
<dbReference type="GO" id="GO:0003824">
    <property type="term" value="F:catalytic activity"/>
    <property type="evidence" value="ECO:0007669"/>
    <property type="project" value="InterPro"/>
</dbReference>
<evidence type="ECO:0000313" key="7">
    <source>
        <dbReference type="EMBL" id="CDI02942.1"/>
    </source>
</evidence>
<dbReference type="GO" id="GO:0051539">
    <property type="term" value="F:4 iron, 4 sulfur cluster binding"/>
    <property type="evidence" value="ECO:0007669"/>
    <property type="project" value="TreeGrafter"/>
</dbReference>
<dbReference type="CDD" id="cd01335">
    <property type="entry name" value="Radical_SAM"/>
    <property type="match status" value="1"/>
</dbReference>
<dbReference type="InterPro" id="IPR034505">
    <property type="entry name" value="Coproporphyrinogen-III_oxidase"/>
</dbReference>
<gene>
    <name evidence="7" type="ORF">BN873_360036</name>
</gene>
<dbReference type="SUPFAM" id="SSF102114">
    <property type="entry name" value="Radical SAM enzymes"/>
    <property type="match status" value="1"/>
</dbReference>
<accession>W6M5B9</accession>
<dbReference type="STRING" id="1400863.BN873_360036"/>
<dbReference type="InterPro" id="IPR058240">
    <property type="entry name" value="rSAM_sf"/>
</dbReference>
<dbReference type="SFLD" id="SFLDG01065">
    <property type="entry name" value="anaerobic_coproporphyrinogen-I"/>
    <property type="match status" value="1"/>
</dbReference>
<evidence type="ECO:0000256" key="3">
    <source>
        <dbReference type="ARBA" id="ARBA00022723"/>
    </source>
</evidence>
<evidence type="ECO:0000313" key="8">
    <source>
        <dbReference type="Proteomes" id="UP000035760"/>
    </source>
</evidence>
<dbReference type="AlphaFoldDB" id="W6M5B9"/>
<dbReference type="OrthoDB" id="9808022at2"/>
<comment type="cofactor">
    <cofactor evidence="1">
        <name>[4Fe-4S] cluster</name>
        <dbReference type="ChEBI" id="CHEBI:49883"/>
    </cofactor>
</comment>
<keyword evidence="8" id="KW-1185">Reference proteome</keyword>
<dbReference type="PANTHER" id="PTHR13932:SF5">
    <property type="entry name" value="RADICAL S-ADENOSYL METHIONINE DOMAIN-CONTAINING PROTEIN 1, MITOCHONDRIAL"/>
    <property type="match status" value="1"/>
</dbReference>
<organism evidence="7 8">
    <name type="scientific">Candidatus Competibacter denitrificans Run_A_D11</name>
    <dbReference type="NCBI Taxonomy" id="1400863"/>
    <lineage>
        <taxon>Bacteria</taxon>
        <taxon>Pseudomonadati</taxon>
        <taxon>Pseudomonadota</taxon>
        <taxon>Gammaproteobacteria</taxon>
        <taxon>Candidatus Competibacteraceae</taxon>
        <taxon>Candidatus Competibacter</taxon>
    </lineage>
</organism>
<protein>
    <submittedName>
        <fullName evidence="7">Radical SAM domain protein</fullName>
    </submittedName>
</protein>
<dbReference type="GO" id="GO:0006779">
    <property type="term" value="P:porphyrin-containing compound biosynthetic process"/>
    <property type="evidence" value="ECO:0007669"/>
    <property type="project" value="TreeGrafter"/>
</dbReference>
<dbReference type="PANTHER" id="PTHR13932">
    <property type="entry name" value="COPROPORPHYRINIGEN III OXIDASE"/>
    <property type="match status" value="1"/>
</dbReference>
<dbReference type="GO" id="GO:0046872">
    <property type="term" value="F:metal ion binding"/>
    <property type="evidence" value="ECO:0007669"/>
    <property type="project" value="UniProtKB-KW"/>
</dbReference>
<dbReference type="InterPro" id="IPR013785">
    <property type="entry name" value="Aldolase_TIM"/>
</dbReference>
<dbReference type="EMBL" id="CBTJ020000043">
    <property type="protein sequence ID" value="CDI02942.1"/>
    <property type="molecule type" value="Genomic_DNA"/>
</dbReference>
<reference evidence="7" key="1">
    <citation type="submission" date="2013-07" db="EMBL/GenBank/DDBJ databases">
        <authorList>
            <person name="McIlroy S."/>
        </authorList>
    </citation>
    <scope>NUCLEOTIDE SEQUENCE [LARGE SCALE GENOMIC DNA]</scope>
    <source>
        <strain evidence="7">Run_A_D11</strain>
    </source>
</reference>
<dbReference type="Pfam" id="PF06969">
    <property type="entry name" value="HemN_C"/>
    <property type="match status" value="1"/>
</dbReference>
<dbReference type="Pfam" id="PF04055">
    <property type="entry name" value="Radical_SAM"/>
    <property type="match status" value="1"/>
</dbReference>
<dbReference type="InterPro" id="IPR006638">
    <property type="entry name" value="Elp3/MiaA/NifB-like_rSAM"/>
</dbReference>
<evidence type="ECO:0000256" key="2">
    <source>
        <dbReference type="ARBA" id="ARBA00022691"/>
    </source>
</evidence>
<dbReference type="RefSeq" id="WP_048673492.1">
    <property type="nucleotide sequence ID" value="NZ_CBTJ020000043.1"/>
</dbReference>
<dbReference type="InterPro" id="IPR007197">
    <property type="entry name" value="rSAM"/>
</dbReference>
<evidence type="ECO:0000256" key="1">
    <source>
        <dbReference type="ARBA" id="ARBA00001966"/>
    </source>
</evidence>
<dbReference type="InterPro" id="IPR010723">
    <property type="entry name" value="HemN_C"/>
</dbReference>
<evidence type="ECO:0000256" key="4">
    <source>
        <dbReference type="ARBA" id="ARBA00023004"/>
    </source>
</evidence>
<feature type="domain" description="Radical SAM core" evidence="6">
    <location>
        <begin position="62"/>
        <end position="309"/>
    </location>
</feature>
<dbReference type="Gene3D" id="3.20.20.70">
    <property type="entry name" value="Aldolase class I"/>
    <property type="match status" value="1"/>
</dbReference>
<reference evidence="7" key="2">
    <citation type="submission" date="2014-03" db="EMBL/GenBank/DDBJ databases">
        <title>Candidatus Competibacter-lineage genomes retrieved from metagenomes reveal functional metabolic diversity.</title>
        <authorList>
            <person name="McIlroy S.J."/>
            <person name="Albertsen M."/>
            <person name="Andresen E.K."/>
            <person name="Saunders A.M."/>
            <person name="Kristiansen R."/>
            <person name="Stokholm-Bjerregaard M."/>
            <person name="Nielsen K.L."/>
            <person name="Nielsen P.H."/>
        </authorList>
    </citation>
    <scope>NUCLEOTIDE SEQUENCE</scope>
    <source>
        <strain evidence="7">Run_A_D11</strain>
    </source>
</reference>